<dbReference type="RefSeq" id="WP_031383236.1">
    <property type="nucleotide sequence ID" value="NZ_BAABKI010000018.1"/>
</dbReference>
<name>A0ABP9RD75_9GAMM</name>
<evidence type="ECO:0000256" key="1">
    <source>
        <dbReference type="SAM" id="MobiDB-lite"/>
    </source>
</evidence>
<protein>
    <submittedName>
        <fullName evidence="2">Outer membrane protein assembly factor BamC</fullName>
    </submittedName>
</protein>
<comment type="caution">
    <text evidence="2">The sequence shown here is derived from an EMBL/GenBank/DDBJ whole genome shotgun (WGS) entry which is preliminary data.</text>
</comment>
<reference evidence="3" key="1">
    <citation type="journal article" date="2019" name="Int. J. Syst. Evol. Microbiol.">
        <title>The Global Catalogue of Microorganisms (GCM) 10K type strain sequencing project: providing services to taxonomists for standard genome sequencing and annotation.</title>
        <authorList>
            <consortium name="The Broad Institute Genomics Platform"/>
            <consortium name="The Broad Institute Genome Sequencing Center for Infectious Disease"/>
            <person name="Wu L."/>
            <person name="Ma J."/>
        </authorList>
    </citation>
    <scope>NUCLEOTIDE SEQUENCE [LARGE SCALE GENOMIC DNA]</scope>
    <source>
        <strain evidence="3">JCM 18472</strain>
    </source>
</reference>
<organism evidence="2 3">
    <name type="scientific">Modicisalibacter zincidurans</name>
    <dbReference type="NCBI Taxonomy" id="1178777"/>
    <lineage>
        <taxon>Bacteria</taxon>
        <taxon>Pseudomonadati</taxon>
        <taxon>Pseudomonadota</taxon>
        <taxon>Gammaproteobacteria</taxon>
        <taxon>Oceanospirillales</taxon>
        <taxon>Halomonadaceae</taxon>
        <taxon>Modicisalibacter</taxon>
    </lineage>
</organism>
<evidence type="ECO:0000313" key="2">
    <source>
        <dbReference type="EMBL" id="GAA5175030.1"/>
    </source>
</evidence>
<dbReference type="InterPro" id="IPR042268">
    <property type="entry name" value="BamC_C"/>
</dbReference>
<proteinExistence type="predicted"/>
<sequence>MNPVFTWMPLIVAAAVALSGCSRDGYYYDRSDEYQTAEMSQPLDLPDARRSSRYQNAMPVPDARNDFSAEGDFEVPRPQPLAGSREADLAYVELREAGDDRWLLVNASPGSVWPQLQGFVESRGLTASTLDASQGRIVTEEADFQVRQGLRSGTSEVRCTAPAAGGQCLTALQGYLDSRSEQAGGVSLAAQSLSQEQRIRLLKRDDRWQLQLALGIDRAWSELQYQLSNNFTGEGRKLVDQNRSAGDFLVDYTPREEDGGWFDWFGGDAEPRRYRLHVASAGAGESLVTVAAADGESLGDSEARAVLDALASTLR</sequence>
<dbReference type="Proteomes" id="UP001500074">
    <property type="component" value="Unassembled WGS sequence"/>
</dbReference>
<dbReference type="Gene3D" id="3.30.310.170">
    <property type="entry name" value="Outer membrane protein assembly factor BamC"/>
    <property type="match status" value="1"/>
</dbReference>
<keyword evidence="3" id="KW-1185">Reference proteome</keyword>
<evidence type="ECO:0000313" key="3">
    <source>
        <dbReference type="Proteomes" id="UP001500074"/>
    </source>
</evidence>
<dbReference type="EMBL" id="BAABKI010000018">
    <property type="protein sequence ID" value="GAA5175030.1"/>
    <property type="molecule type" value="Genomic_DNA"/>
</dbReference>
<gene>
    <name evidence="2" type="primary">bamC</name>
    <name evidence="2" type="ORF">GCM10023342_17430</name>
</gene>
<feature type="region of interest" description="Disordered" evidence="1">
    <location>
        <begin position="58"/>
        <end position="80"/>
    </location>
</feature>
<accession>A0ABP9RD75</accession>